<protein>
    <submittedName>
        <fullName evidence="1">Uncharacterized protein</fullName>
    </submittedName>
</protein>
<gene>
    <name evidence="1" type="ORF">D5R40_31255</name>
</gene>
<reference evidence="1 2" key="1">
    <citation type="journal article" date="2018" name="ACS Chem. Biol.">
        <title>Ketoreductase domain dysfunction expands chemodiversity: malyngamide biosynthesis in the cyanobacterium Okeania hirsuta.</title>
        <authorList>
            <person name="Moss N.A."/>
            <person name="Leao T."/>
            <person name="Rankin M."/>
            <person name="McCullough T.M."/>
            <person name="Qu P."/>
            <person name="Korobeynikov A."/>
            <person name="Smith J.L."/>
            <person name="Gerwick L."/>
            <person name="Gerwick W.H."/>
        </authorList>
    </citation>
    <scope>NUCLEOTIDE SEQUENCE [LARGE SCALE GENOMIC DNA]</scope>
    <source>
        <strain evidence="1 2">PAB10Feb10-1</strain>
    </source>
</reference>
<dbReference type="EMBL" id="RCBY01000379">
    <property type="protein sequence ID" value="RQH21774.1"/>
    <property type="molecule type" value="Genomic_DNA"/>
</dbReference>
<evidence type="ECO:0000313" key="1">
    <source>
        <dbReference type="EMBL" id="RQH21774.1"/>
    </source>
</evidence>
<sequence length="63" mass="7287">MPGLELGVLALIDRKRKTAFPLEVIQSRAPKDLKAEDKSLIDHYAKIIVDRKDKLIKWLNTWS</sequence>
<dbReference type="Proteomes" id="UP000269154">
    <property type="component" value="Unassembled WGS sequence"/>
</dbReference>
<accession>A0A3N6NV90</accession>
<dbReference type="AlphaFoldDB" id="A0A3N6NV90"/>
<organism evidence="1 2">
    <name type="scientific">Okeania hirsuta</name>
    <dbReference type="NCBI Taxonomy" id="1458930"/>
    <lineage>
        <taxon>Bacteria</taxon>
        <taxon>Bacillati</taxon>
        <taxon>Cyanobacteriota</taxon>
        <taxon>Cyanophyceae</taxon>
        <taxon>Oscillatoriophycideae</taxon>
        <taxon>Oscillatoriales</taxon>
        <taxon>Microcoleaceae</taxon>
        <taxon>Okeania</taxon>
    </lineage>
</organism>
<name>A0A3N6NV90_9CYAN</name>
<proteinExistence type="predicted"/>
<evidence type="ECO:0000313" key="2">
    <source>
        <dbReference type="Proteomes" id="UP000269154"/>
    </source>
</evidence>
<keyword evidence="2" id="KW-1185">Reference proteome</keyword>
<comment type="caution">
    <text evidence="1">The sequence shown here is derived from an EMBL/GenBank/DDBJ whole genome shotgun (WGS) entry which is preliminary data.</text>
</comment>